<dbReference type="RefSeq" id="WP_025734655.1">
    <property type="nucleotide sequence ID" value="NZ_CP024963.1"/>
</dbReference>
<evidence type="ECO:0000313" key="2">
    <source>
        <dbReference type="Proteomes" id="UP000232063"/>
    </source>
</evidence>
<proteinExistence type="predicted"/>
<protein>
    <submittedName>
        <fullName evidence="1">Uncharacterized protein</fullName>
    </submittedName>
</protein>
<dbReference type="EMBL" id="CP024963">
    <property type="protein sequence ID" value="ATZ17229.1"/>
    <property type="molecule type" value="Genomic_DNA"/>
</dbReference>
<evidence type="ECO:0000313" key="1">
    <source>
        <dbReference type="EMBL" id="ATZ17229.1"/>
    </source>
</evidence>
<dbReference type="Proteomes" id="UP000232063">
    <property type="component" value="Chromosome"/>
</dbReference>
<dbReference type="KEGG" id="elj:ELUMI_v1c05050"/>
<name>A0A2K8NTV9_9MOLU</name>
<sequence length="166" mass="19798">MNKKKWNYFYDEVNKLEIVSKIKEWCKSNNVLFEPYARVGSYYGDDDNSMACSCCFKGEIDTRSKEPNYEYVFLAIGDNAGSWKVDNSEERDPDVIIKEYERNLTHEKYAIPVWFQFKNEERTNDFLNYMNWTKTDEVNPLYLTNGLTFEQSRKLTFTDEAEMEVE</sequence>
<gene>
    <name evidence="1" type="ORF">ELUMI_v1c05050</name>
</gene>
<dbReference type="AlphaFoldDB" id="A0A2K8NTV9"/>
<keyword evidence="2" id="KW-1185">Reference proteome</keyword>
<reference evidence="1 2" key="1">
    <citation type="submission" date="2017-11" db="EMBL/GenBank/DDBJ databases">
        <title>Genome sequence of Entomoplasma luminosum PIMN-1 (ATCC 49195).</title>
        <authorList>
            <person name="Lo W.-S."/>
            <person name="Gasparich G.E."/>
            <person name="Kuo C.-H."/>
        </authorList>
    </citation>
    <scope>NUCLEOTIDE SEQUENCE [LARGE SCALE GENOMIC DNA]</scope>
    <source>
        <strain evidence="1 2">PIMN-1</strain>
    </source>
</reference>
<organism evidence="1 2">
    <name type="scientific">Williamsoniiplasma luminosum</name>
    <dbReference type="NCBI Taxonomy" id="214888"/>
    <lineage>
        <taxon>Bacteria</taxon>
        <taxon>Bacillati</taxon>
        <taxon>Mycoplasmatota</taxon>
        <taxon>Mollicutes</taxon>
        <taxon>Entomoplasmatales</taxon>
        <taxon>Williamsoniiplasma</taxon>
    </lineage>
</organism>
<accession>A0A2K8NTV9</accession>